<keyword evidence="7" id="KW-1185">Reference proteome</keyword>
<comment type="similarity">
    <text evidence="2">Belongs to the serine/threonine dehydratase family.</text>
</comment>
<dbReference type="GO" id="GO:0006565">
    <property type="term" value="P:L-serine catabolic process"/>
    <property type="evidence" value="ECO:0007669"/>
    <property type="project" value="TreeGrafter"/>
</dbReference>
<dbReference type="SUPFAM" id="SSF53686">
    <property type="entry name" value="Tryptophan synthase beta subunit-like PLP-dependent enzymes"/>
    <property type="match status" value="1"/>
</dbReference>
<evidence type="ECO:0000256" key="2">
    <source>
        <dbReference type="ARBA" id="ARBA00010869"/>
    </source>
</evidence>
<dbReference type="STRING" id="560819.SAMN05428998_106166"/>
<dbReference type="Gene3D" id="3.40.50.1100">
    <property type="match status" value="2"/>
</dbReference>
<dbReference type="PANTHER" id="PTHR48078:SF6">
    <property type="entry name" value="L-THREONINE DEHYDRATASE CATABOLIC TDCB"/>
    <property type="match status" value="1"/>
</dbReference>
<dbReference type="GO" id="GO:0003941">
    <property type="term" value="F:L-serine ammonia-lyase activity"/>
    <property type="evidence" value="ECO:0007669"/>
    <property type="project" value="TreeGrafter"/>
</dbReference>
<organism evidence="6 7">
    <name type="scientific">Tistlia consotensis USBA 355</name>
    <dbReference type="NCBI Taxonomy" id="560819"/>
    <lineage>
        <taxon>Bacteria</taxon>
        <taxon>Pseudomonadati</taxon>
        <taxon>Pseudomonadota</taxon>
        <taxon>Alphaproteobacteria</taxon>
        <taxon>Rhodospirillales</taxon>
        <taxon>Rhodovibrionaceae</taxon>
        <taxon>Tistlia</taxon>
    </lineage>
</organism>
<dbReference type="GO" id="GO:0004794">
    <property type="term" value="F:threonine deaminase activity"/>
    <property type="evidence" value="ECO:0007669"/>
    <property type="project" value="TreeGrafter"/>
</dbReference>
<dbReference type="GO" id="GO:0006567">
    <property type="term" value="P:L-threonine catabolic process"/>
    <property type="evidence" value="ECO:0007669"/>
    <property type="project" value="TreeGrafter"/>
</dbReference>
<evidence type="ECO:0000256" key="1">
    <source>
        <dbReference type="ARBA" id="ARBA00001933"/>
    </source>
</evidence>
<dbReference type="Proteomes" id="UP000192917">
    <property type="component" value="Unassembled WGS sequence"/>
</dbReference>
<dbReference type="Pfam" id="PF00291">
    <property type="entry name" value="PALP"/>
    <property type="match status" value="1"/>
</dbReference>
<dbReference type="EMBL" id="FWZX01000006">
    <property type="protein sequence ID" value="SMF18499.1"/>
    <property type="molecule type" value="Genomic_DNA"/>
</dbReference>
<dbReference type="GO" id="GO:0009097">
    <property type="term" value="P:isoleucine biosynthetic process"/>
    <property type="evidence" value="ECO:0007669"/>
    <property type="project" value="TreeGrafter"/>
</dbReference>
<dbReference type="FunFam" id="3.40.50.1100:FF:000005">
    <property type="entry name" value="Threonine dehydratase catabolic"/>
    <property type="match status" value="1"/>
</dbReference>
<dbReference type="CDD" id="cd01562">
    <property type="entry name" value="Thr-dehyd"/>
    <property type="match status" value="1"/>
</dbReference>
<reference evidence="6 7" key="1">
    <citation type="submission" date="2017-04" db="EMBL/GenBank/DDBJ databases">
        <authorList>
            <person name="Afonso C.L."/>
            <person name="Miller P.J."/>
            <person name="Scott M.A."/>
            <person name="Spackman E."/>
            <person name="Goraichik I."/>
            <person name="Dimitrov K.M."/>
            <person name="Suarez D.L."/>
            <person name="Swayne D.E."/>
        </authorList>
    </citation>
    <scope>NUCLEOTIDE SEQUENCE [LARGE SCALE GENOMIC DNA]</scope>
    <source>
        <strain evidence="6 7">USBA 355</strain>
    </source>
</reference>
<keyword evidence="4 6" id="KW-0456">Lyase</keyword>
<dbReference type="InterPro" id="IPR001926">
    <property type="entry name" value="TrpB-like_PALP"/>
</dbReference>
<accession>A0A1Y6BSD9</accession>
<sequence>MPSSIAERVSSDLPGFADIETAAARLAGKAVVTPLLEYPELNERLGGRVLLKPEILQRTGSFKFRGAYNRIAQIPAEQRGRGVLAYSSGNHAQGVAAAAKLLGLPATIVMPADAPAIKVSNTKAYGATVVFYDRYSEDREAIAEALIAKTGATLVRPYDDPAIIAGQGTCGLELMRQARALDALPDTVLVCCGGGGLTAGTALAVKTLSPAAEVYAVEPEDFDDTARSLASGSRQANRPEARSICDALLSPTPGELTFQLNRRLLAGAVGVSDAEVERAMAFAFNRLKLVVEPGGAVSLAAALAGKIETAGRTTALVLSGGNVDGATMQAALDRNPC</sequence>
<dbReference type="RefSeq" id="WP_235017094.1">
    <property type="nucleotide sequence ID" value="NZ_FWZX01000006.1"/>
</dbReference>
<dbReference type="InterPro" id="IPR000634">
    <property type="entry name" value="Ser/Thr_deHydtase_PyrdxlP-BS"/>
</dbReference>
<evidence type="ECO:0000313" key="6">
    <source>
        <dbReference type="EMBL" id="SMF18499.1"/>
    </source>
</evidence>
<evidence type="ECO:0000256" key="4">
    <source>
        <dbReference type="ARBA" id="ARBA00023239"/>
    </source>
</evidence>
<proteinExistence type="inferred from homology"/>
<feature type="domain" description="Tryptophan synthase beta chain-like PALP" evidence="5">
    <location>
        <begin position="32"/>
        <end position="320"/>
    </location>
</feature>
<dbReference type="PROSITE" id="PS00165">
    <property type="entry name" value="DEHYDRATASE_SER_THR"/>
    <property type="match status" value="1"/>
</dbReference>
<evidence type="ECO:0000259" key="5">
    <source>
        <dbReference type="Pfam" id="PF00291"/>
    </source>
</evidence>
<evidence type="ECO:0000256" key="3">
    <source>
        <dbReference type="ARBA" id="ARBA00022898"/>
    </source>
</evidence>
<name>A0A1Y6BSD9_9PROT</name>
<dbReference type="GO" id="GO:0030170">
    <property type="term" value="F:pyridoxal phosphate binding"/>
    <property type="evidence" value="ECO:0007669"/>
    <property type="project" value="InterPro"/>
</dbReference>
<evidence type="ECO:0000313" key="7">
    <source>
        <dbReference type="Proteomes" id="UP000192917"/>
    </source>
</evidence>
<dbReference type="InterPro" id="IPR050147">
    <property type="entry name" value="Ser/Thr_Dehydratase"/>
</dbReference>
<comment type="cofactor">
    <cofactor evidence="1">
        <name>pyridoxal 5'-phosphate</name>
        <dbReference type="ChEBI" id="CHEBI:597326"/>
    </cofactor>
</comment>
<dbReference type="PANTHER" id="PTHR48078">
    <property type="entry name" value="THREONINE DEHYDRATASE, MITOCHONDRIAL-RELATED"/>
    <property type="match status" value="1"/>
</dbReference>
<dbReference type="AlphaFoldDB" id="A0A1Y6BSD9"/>
<keyword evidence="3" id="KW-0663">Pyridoxal phosphate</keyword>
<protein>
    <submittedName>
        <fullName evidence="6">L-threonine ammonia-lyase</fullName>
    </submittedName>
</protein>
<dbReference type="InterPro" id="IPR036052">
    <property type="entry name" value="TrpB-like_PALP_sf"/>
</dbReference>
<gene>
    <name evidence="6" type="ORF">SAMN05428998_106166</name>
</gene>